<reference evidence="2" key="1">
    <citation type="submission" date="2014-12" db="EMBL/GenBank/DDBJ databases">
        <title>Insight into the proteome of Arion vulgaris.</title>
        <authorList>
            <person name="Aradska J."/>
            <person name="Bulat T."/>
            <person name="Smidak R."/>
            <person name="Sarate P."/>
            <person name="Gangsoo J."/>
            <person name="Sialana F."/>
            <person name="Bilban M."/>
            <person name="Lubec G."/>
        </authorList>
    </citation>
    <scope>NUCLEOTIDE SEQUENCE</scope>
    <source>
        <tissue evidence="2">Skin</tissue>
    </source>
</reference>
<feature type="compositionally biased region" description="Basic and acidic residues" evidence="1">
    <location>
        <begin position="55"/>
        <end position="64"/>
    </location>
</feature>
<dbReference type="AlphaFoldDB" id="A0A0B6YRS1"/>
<dbReference type="EMBL" id="HACG01012069">
    <property type="protein sequence ID" value="CEK58934.1"/>
    <property type="molecule type" value="Transcribed_RNA"/>
</dbReference>
<sequence>NGRESTSIISDTCEASASFHTGNISNTLVKPKIEQVNLKVHDDVDDDTRPLTNNSRDEGRKNEDNFSPLESPTLISTAVIVLRSTSCDEQVATSSKSLNTEN</sequence>
<feature type="non-terminal residue" evidence="2">
    <location>
        <position position="102"/>
    </location>
</feature>
<proteinExistence type="predicted"/>
<protein>
    <submittedName>
        <fullName evidence="2">Uncharacterized protein</fullName>
    </submittedName>
</protein>
<evidence type="ECO:0000256" key="1">
    <source>
        <dbReference type="SAM" id="MobiDB-lite"/>
    </source>
</evidence>
<evidence type="ECO:0000313" key="2">
    <source>
        <dbReference type="EMBL" id="CEK58934.1"/>
    </source>
</evidence>
<gene>
    <name evidence="2" type="primary">ORF34642</name>
</gene>
<organism evidence="2">
    <name type="scientific">Arion vulgaris</name>
    <dbReference type="NCBI Taxonomy" id="1028688"/>
    <lineage>
        <taxon>Eukaryota</taxon>
        <taxon>Metazoa</taxon>
        <taxon>Spiralia</taxon>
        <taxon>Lophotrochozoa</taxon>
        <taxon>Mollusca</taxon>
        <taxon>Gastropoda</taxon>
        <taxon>Heterobranchia</taxon>
        <taxon>Euthyneura</taxon>
        <taxon>Panpulmonata</taxon>
        <taxon>Eupulmonata</taxon>
        <taxon>Stylommatophora</taxon>
        <taxon>Helicina</taxon>
        <taxon>Arionoidea</taxon>
        <taxon>Arionidae</taxon>
        <taxon>Arion</taxon>
    </lineage>
</organism>
<name>A0A0B6YRS1_9EUPU</name>
<feature type="region of interest" description="Disordered" evidence="1">
    <location>
        <begin position="39"/>
        <end position="70"/>
    </location>
</feature>
<feature type="non-terminal residue" evidence="2">
    <location>
        <position position="1"/>
    </location>
</feature>
<accession>A0A0B6YRS1</accession>